<evidence type="ECO:0000313" key="3">
    <source>
        <dbReference type="Proteomes" id="UP001148018"/>
    </source>
</evidence>
<dbReference type="AlphaFoldDB" id="A0A9Q0E6B9"/>
<proteinExistence type="predicted"/>
<reference evidence="2" key="1">
    <citation type="submission" date="2022-07" db="EMBL/GenBank/DDBJ databases">
        <title>Chromosome-level genome of Muraenolepis orangiensis.</title>
        <authorList>
            <person name="Kim J."/>
        </authorList>
    </citation>
    <scope>NUCLEOTIDE SEQUENCE</scope>
    <source>
        <strain evidence="2">KU_S4_2022</strain>
        <tissue evidence="2">Muscle</tissue>
    </source>
</reference>
<feature type="region of interest" description="Disordered" evidence="1">
    <location>
        <begin position="212"/>
        <end position="232"/>
    </location>
</feature>
<keyword evidence="3" id="KW-1185">Reference proteome</keyword>
<accession>A0A9Q0E6B9</accession>
<dbReference type="EMBL" id="JANIIK010000048">
    <property type="protein sequence ID" value="KAJ3600106.1"/>
    <property type="molecule type" value="Genomic_DNA"/>
</dbReference>
<comment type="caution">
    <text evidence="2">The sequence shown here is derived from an EMBL/GenBank/DDBJ whole genome shotgun (WGS) entry which is preliminary data.</text>
</comment>
<dbReference type="Proteomes" id="UP001148018">
    <property type="component" value="Unassembled WGS sequence"/>
</dbReference>
<evidence type="ECO:0000313" key="2">
    <source>
        <dbReference type="EMBL" id="KAJ3600106.1"/>
    </source>
</evidence>
<protein>
    <submittedName>
        <fullName evidence="2">Uncharacterized protein</fullName>
    </submittedName>
</protein>
<name>A0A9Q0E6B9_9TELE</name>
<sequence>MVSAGPNHYVRQGGVSTCVSPLHPTVKPERTQEASARIASRARLLEAQAECRSVLSGVHGEGVGPEEPRVKTRGVFVGLGIRVSPHPGGRYQGRVSPQPGGRYLGRVSPQPGGRYLGRVSPQPGGRYLGRVSPQPGGRYLGRVSPQPGGRYLGRVSPQPGGRYQGRASPQPGGRYQGGDRQGCRQAEFYSLMELLAKLEEQNRLLETDGKSLRSVNGSRRNSGSSLVSSSSASSNLSHLEEDTWILWGRIVNEWEEVRKKKDKQLRSPCPLVSLSPCLLVSWSFLQGMFLLGPLFLEWPSMLKKHIQLDS</sequence>
<feature type="region of interest" description="Disordered" evidence="1">
    <location>
        <begin position="87"/>
        <end position="180"/>
    </location>
</feature>
<dbReference type="OrthoDB" id="10646123at2759"/>
<evidence type="ECO:0000256" key="1">
    <source>
        <dbReference type="SAM" id="MobiDB-lite"/>
    </source>
</evidence>
<organism evidence="2 3">
    <name type="scientific">Muraenolepis orangiensis</name>
    <name type="common">Patagonian moray cod</name>
    <dbReference type="NCBI Taxonomy" id="630683"/>
    <lineage>
        <taxon>Eukaryota</taxon>
        <taxon>Metazoa</taxon>
        <taxon>Chordata</taxon>
        <taxon>Craniata</taxon>
        <taxon>Vertebrata</taxon>
        <taxon>Euteleostomi</taxon>
        <taxon>Actinopterygii</taxon>
        <taxon>Neopterygii</taxon>
        <taxon>Teleostei</taxon>
        <taxon>Neoteleostei</taxon>
        <taxon>Acanthomorphata</taxon>
        <taxon>Zeiogadaria</taxon>
        <taxon>Gadariae</taxon>
        <taxon>Gadiformes</taxon>
        <taxon>Muraenolepidoidei</taxon>
        <taxon>Muraenolepididae</taxon>
        <taxon>Muraenolepis</taxon>
    </lineage>
</organism>
<gene>
    <name evidence="2" type="ORF">NHX12_034056</name>
</gene>